<comment type="caution">
    <text evidence="2">The sequence shown here is derived from an EMBL/GenBank/DDBJ whole genome shotgun (WGS) entry which is preliminary data.</text>
</comment>
<dbReference type="PANTHER" id="PTHR43162">
    <property type="match status" value="1"/>
</dbReference>
<dbReference type="EMBL" id="BAAANT010000069">
    <property type="protein sequence ID" value="GAA2158607.1"/>
    <property type="molecule type" value="Genomic_DNA"/>
</dbReference>
<protein>
    <submittedName>
        <fullName evidence="2">NAD(P)H-binding protein</fullName>
    </submittedName>
</protein>
<accession>A0ABN3AC14</accession>
<dbReference type="SUPFAM" id="SSF51735">
    <property type="entry name" value="NAD(P)-binding Rossmann-fold domains"/>
    <property type="match status" value="1"/>
</dbReference>
<dbReference type="InterPro" id="IPR036291">
    <property type="entry name" value="NAD(P)-bd_dom_sf"/>
</dbReference>
<evidence type="ECO:0000259" key="1">
    <source>
        <dbReference type="Pfam" id="PF05368"/>
    </source>
</evidence>
<reference evidence="2 3" key="1">
    <citation type="journal article" date="2019" name="Int. J. Syst. Evol. Microbiol.">
        <title>The Global Catalogue of Microorganisms (GCM) 10K type strain sequencing project: providing services to taxonomists for standard genome sequencing and annotation.</title>
        <authorList>
            <consortium name="The Broad Institute Genomics Platform"/>
            <consortium name="The Broad Institute Genome Sequencing Center for Infectious Disease"/>
            <person name="Wu L."/>
            <person name="Ma J."/>
        </authorList>
    </citation>
    <scope>NUCLEOTIDE SEQUENCE [LARGE SCALE GENOMIC DNA]</scope>
    <source>
        <strain evidence="2 3">JCM 14560</strain>
    </source>
</reference>
<dbReference type="PANTHER" id="PTHR43162:SF1">
    <property type="entry name" value="PRESTALK A DIFFERENTIATION PROTEIN A"/>
    <property type="match status" value="1"/>
</dbReference>
<dbReference type="RefSeq" id="WP_344469560.1">
    <property type="nucleotide sequence ID" value="NZ_BAAANT010000069.1"/>
</dbReference>
<dbReference type="Gene3D" id="3.90.25.10">
    <property type="entry name" value="UDP-galactose 4-epimerase, domain 1"/>
    <property type="match status" value="1"/>
</dbReference>
<evidence type="ECO:0000313" key="2">
    <source>
        <dbReference type="EMBL" id="GAA2158607.1"/>
    </source>
</evidence>
<dbReference type="InterPro" id="IPR008030">
    <property type="entry name" value="NmrA-like"/>
</dbReference>
<dbReference type="Pfam" id="PF05368">
    <property type="entry name" value="NmrA"/>
    <property type="match status" value="1"/>
</dbReference>
<evidence type="ECO:0000313" key="3">
    <source>
        <dbReference type="Proteomes" id="UP001422759"/>
    </source>
</evidence>
<keyword evidence="3" id="KW-1185">Reference proteome</keyword>
<proteinExistence type="predicted"/>
<dbReference type="Proteomes" id="UP001422759">
    <property type="component" value="Unassembled WGS sequence"/>
</dbReference>
<dbReference type="InterPro" id="IPR051604">
    <property type="entry name" value="Ergot_Alk_Oxidoreductase"/>
</dbReference>
<organism evidence="2 3">
    <name type="scientific">Kitasatospora kazusensis</name>
    <dbReference type="NCBI Taxonomy" id="407974"/>
    <lineage>
        <taxon>Bacteria</taxon>
        <taxon>Bacillati</taxon>
        <taxon>Actinomycetota</taxon>
        <taxon>Actinomycetes</taxon>
        <taxon>Kitasatosporales</taxon>
        <taxon>Streptomycetaceae</taxon>
        <taxon>Kitasatospora</taxon>
    </lineage>
</organism>
<name>A0ABN3AC14_9ACTN</name>
<feature type="domain" description="NmrA-like" evidence="1">
    <location>
        <begin position="3"/>
        <end position="253"/>
    </location>
</feature>
<gene>
    <name evidence="2" type="ORF">GCM10009760_61740</name>
</gene>
<dbReference type="Gene3D" id="3.40.50.720">
    <property type="entry name" value="NAD(P)-binding Rossmann-like Domain"/>
    <property type="match status" value="1"/>
</dbReference>
<sequence length="290" mass="30661">MTVIMGATGATGGALLQRLVALGVPSRALSRDPDRLRARLGGAAGSLVEVRAADAADPASLRAAFKGARQLFLAMANGPEQVELEQRAIRAAADSGIEHIVKVSSPAAEPDSPVAVARGHHAVEQYLAAAGPAYTVLRPYAFMQNLLLLAPAIAAGGAIEGAMRDAPCNYVDCRDIGDVAAEVLTRPELAGRAYTLTGPQAVSHPGLASALGLLLGRPVPCADLPPQELYDRLVRRAHLPEWLAAHVVEIQQLAVDRPEEPTDTVARLLGRAPRSLDAFLREHLELFRTR</sequence>